<dbReference type="InterPro" id="IPR051044">
    <property type="entry name" value="MAG_DAG_Lipase"/>
</dbReference>
<proteinExistence type="predicted"/>
<reference evidence="3" key="1">
    <citation type="journal article" date="2019" name="Int. J. Syst. Evol. Microbiol.">
        <title>The Global Catalogue of Microorganisms (GCM) 10K type strain sequencing project: providing services to taxonomists for standard genome sequencing and annotation.</title>
        <authorList>
            <consortium name="The Broad Institute Genomics Platform"/>
            <consortium name="The Broad Institute Genome Sequencing Center for Infectious Disease"/>
            <person name="Wu L."/>
            <person name="Ma J."/>
        </authorList>
    </citation>
    <scope>NUCLEOTIDE SEQUENCE [LARGE SCALE GENOMIC DNA]</scope>
    <source>
        <strain evidence="3">JCM 16014</strain>
    </source>
</reference>
<comment type="caution">
    <text evidence="2">The sequence shown here is derived from an EMBL/GenBank/DDBJ whole genome shotgun (WGS) entry which is preliminary data.</text>
</comment>
<dbReference type="RefSeq" id="WP_344666809.1">
    <property type="nucleotide sequence ID" value="NZ_BAAAQN010000019.1"/>
</dbReference>
<protein>
    <submittedName>
        <fullName evidence="2">Alpha/beta hydrolase</fullName>
    </submittedName>
</protein>
<dbReference type="PRINTS" id="PR00111">
    <property type="entry name" value="ABHYDROLASE"/>
</dbReference>
<evidence type="ECO:0000313" key="2">
    <source>
        <dbReference type="EMBL" id="GAA2032879.1"/>
    </source>
</evidence>
<dbReference type="InterPro" id="IPR000073">
    <property type="entry name" value="AB_hydrolase_1"/>
</dbReference>
<dbReference type="Pfam" id="PF12146">
    <property type="entry name" value="Hydrolase_4"/>
    <property type="match status" value="1"/>
</dbReference>
<keyword evidence="2" id="KW-0378">Hydrolase</keyword>
<evidence type="ECO:0000313" key="3">
    <source>
        <dbReference type="Proteomes" id="UP001500751"/>
    </source>
</evidence>
<dbReference type="Gene3D" id="3.40.50.1820">
    <property type="entry name" value="alpha/beta hydrolase"/>
    <property type="match status" value="1"/>
</dbReference>
<sequence>MTMSPVSPVLAPIPSAPPRLTPVREEVRLAATPDGVELFVRDWRPEPGVAQRGAILLVHGLGEHSGRYRTLAEFLTELGYRVRAYDHAGFGRSDGPRGHVRRPSALVDDLATVFEDFDAAVRADDRGAPPPLVLGHSLGGCVVARALTGGRVHPRAVVLSSPAVGQSPNGVRGVALRAAELLPRGLTVPNGLPKNGLSHDPAVAAALRADPFCHDRISAALARFIFTEGERAVLDAGRVPCPVLVLIAGADRLIDAAGARRFGAALPRGSTRIAEFPGAYHELFNEAEPTRAFVLDTLRTWLAGLE</sequence>
<dbReference type="EMBL" id="BAAAQN010000019">
    <property type="protein sequence ID" value="GAA2032879.1"/>
    <property type="molecule type" value="Genomic_DNA"/>
</dbReference>
<dbReference type="InterPro" id="IPR029058">
    <property type="entry name" value="AB_hydrolase_fold"/>
</dbReference>
<evidence type="ECO:0000259" key="1">
    <source>
        <dbReference type="Pfam" id="PF12146"/>
    </source>
</evidence>
<keyword evidence="3" id="KW-1185">Reference proteome</keyword>
<dbReference type="InterPro" id="IPR022742">
    <property type="entry name" value="Hydrolase_4"/>
</dbReference>
<dbReference type="Proteomes" id="UP001500751">
    <property type="component" value="Unassembled WGS sequence"/>
</dbReference>
<name>A0ABP5FW59_9ACTN</name>
<gene>
    <name evidence="2" type="ORF">GCM10009839_36440</name>
</gene>
<dbReference type="PANTHER" id="PTHR11614">
    <property type="entry name" value="PHOSPHOLIPASE-RELATED"/>
    <property type="match status" value="1"/>
</dbReference>
<accession>A0ABP5FW59</accession>
<organism evidence="2 3">
    <name type="scientific">Catenulispora yoronensis</name>
    <dbReference type="NCBI Taxonomy" id="450799"/>
    <lineage>
        <taxon>Bacteria</taxon>
        <taxon>Bacillati</taxon>
        <taxon>Actinomycetota</taxon>
        <taxon>Actinomycetes</taxon>
        <taxon>Catenulisporales</taxon>
        <taxon>Catenulisporaceae</taxon>
        <taxon>Catenulispora</taxon>
    </lineage>
</organism>
<dbReference type="SUPFAM" id="SSF53474">
    <property type="entry name" value="alpha/beta-Hydrolases"/>
    <property type="match status" value="1"/>
</dbReference>
<dbReference type="GO" id="GO:0016787">
    <property type="term" value="F:hydrolase activity"/>
    <property type="evidence" value="ECO:0007669"/>
    <property type="project" value="UniProtKB-KW"/>
</dbReference>
<feature type="domain" description="Serine aminopeptidase S33" evidence="1">
    <location>
        <begin position="51"/>
        <end position="287"/>
    </location>
</feature>